<evidence type="ECO:0000313" key="3">
    <source>
        <dbReference type="Proteomes" id="UP000276133"/>
    </source>
</evidence>
<dbReference type="InterPro" id="IPR031365">
    <property type="entry name" value="CMIP6"/>
</dbReference>
<dbReference type="EMBL" id="REGN01002716">
    <property type="protein sequence ID" value="RNA26547.1"/>
    <property type="molecule type" value="Genomic_DNA"/>
</dbReference>
<reference evidence="2 3" key="1">
    <citation type="journal article" date="2018" name="Sci. Rep.">
        <title>Genomic signatures of local adaptation to the degree of environmental predictability in rotifers.</title>
        <authorList>
            <person name="Franch-Gras L."/>
            <person name="Hahn C."/>
            <person name="Garcia-Roger E.M."/>
            <person name="Carmona M.J."/>
            <person name="Serra M."/>
            <person name="Gomez A."/>
        </authorList>
    </citation>
    <scope>NUCLEOTIDE SEQUENCE [LARGE SCALE GENOMIC DNA]</scope>
    <source>
        <strain evidence="2">HYR1</strain>
    </source>
</reference>
<organism evidence="2 3">
    <name type="scientific">Brachionus plicatilis</name>
    <name type="common">Marine rotifer</name>
    <name type="synonym">Brachionus muelleri</name>
    <dbReference type="NCBI Taxonomy" id="10195"/>
    <lineage>
        <taxon>Eukaryota</taxon>
        <taxon>Metazoa</taxon>
        <taxon>Spiralia</taxon>
        <taxon>Gnathifera</taxon>
        <taxon>Rotifera</taxon>
        <taxon>Eurotatoria</taxon>
        <taxon>Monogononta</taxon>
        <taxon>Pseudotrocha</taxon>
        <taxon>Ploima</taxon>
        <taxon>Brachionidae</taxon>
        <taxon>Brachionus</taxon>
    </lineage>
</organism>
<name>A0A3M7RTB5_BRAPC</name>
<feature type="region of interest" description="Disordered" evidence="1">
    <location>
        <begin position="114"/>
        <end position="140"/>
    </location>
</feature>
<protein>
    <submittedName>
        <fullName evidence="2">Uncharacterized protein</fullName>
    </submittedName>
</protein>
<proteinExistence type="predicted"/>
<evidence type="ECO:0000313" key="2">
    <source>
        <dbReference type="EMBL" id="RNA26547.1"/>
    </source>
</evidence>
<accession>A0A3M7RTB5</accession>
<gene>
    <name evidence="2" type="ORF">BpHYR1_053643</name>
</gene>
<dbReference type="Pfam" id="PF15667">
    <property type="entry name" value="CMIP6"/>
    <property type="match status" value="1"/>
</dbReference>
<dbReference type="AlphaFoldDB" id="A0A3M7RTB5"/>
<dbReference type="Proteomes" id="UP000276133">
    <property type="component" value="Unassembled WGS sequence"/>
</dbReference>
<feature type="region of interest" description="Disordered" evidence="1">
    <location>
        <begin position="265"/>
        <end position="287"/>
    </location>
</feature>
<sequence>MTTLNIQDIRHKKTVSSKYAPNSYRIFCEDIGNESVQGDSKYSHQAPPIYTQPAIVPAQAIEDRNFPHGGRTAGFIRENAYTLNEPVNRISAKNVDKDLEKRWWEWNVPDETDWKQKRRSNSSAPKSDSASEQANLNKSEFQTTYQKDHGYMYHYGKPSSENGFAKRHSFNPNNAHVVGIVPVNDLNSFTNGNEAQKVYVDKMSFEHGYDSRTENNYPNKGKRQGAFVLDQMEPRRVAGTQSRADSNKGVGMWDVMHPSDVPVGVTTPNTSIYKKPPSGVTDEQRRQRRDPIGYFDDSKFGGSFGQGLSNINPAQNFNPVLQANTKEPITGGYQPSWNVGSDFYNGPAKQNDMLENFQNPIAVGNGYHN</sequence>
<evidence type="ECO:0000256" key="1">
    <source>
        <dbReference type="SAM" id="MobiDB-lite"/>
    </source>
</evidence>
<keyword evidence="3" id="KW-1185">Reference proteome</keyword>
<comment type="caution">
    <text evidence="2">The sequence shown here is derived from an EMBL/GenBank/DDBJ whole genome shotgun (WGS) entry which is preliminary data.</text>
</comment>
<dbReference type="OrthoDB" id="9971371at2759"/>
<dbReference type="PANTHER" id="PTHR35087">
    <property type="entry name" value="SIMILAR TO HYPOTHETICAL PROTEIN FLJ40298"/>
    <property type="match status" value="1"/>
</dbReference>
<dbReference type="PANTHER" id="PTHR35087:SF1">
    <property type="entry name" value="RIKEN CDNA 4930505A04 GENE"/>
    <property type="match status" value="1"/>
</dbReference>
<feature type="compositionally biased region" description="Low complexity" evidence="1">
    <location>
        <begin position="121"/>
        <end position="131"/>
    </location>
</feature>